<keyword evidence="2" id="KW-1185">Reference proteome</keyword>
<name>A0ACB8RMZ2_9AGAM</name>
<reference evidence="1" key="1">
    <citation type="submission" date="2021-02" db="EMBL/GenBank/DDBJ databases">
        <authorList>
            <consortium name="DOE Joint Genome Institute"/>
            <person name="Ahrendt S."/>
            <person name="Looney B.P."/>
            <person name="Miyauchi S."/>
            <person name="Morin E."/>
            <person name="Drula E."/>
            <person name="Courty P.E."/>
            <person name="Chicoki N."/>
            <person name="Fauchery L."/>
            <person name="Kohler A."/>
            <person name="Kuo A."/>
            <person name="Labutti K."/>
            <person name="Pangilinan J."/>
            <person name="Lipzen A."/>
            <person name="Riley R."/>
            <person name="Andreopoulos W."/>
            <person name="He G."/>
            <person name="Johnson J."/>
            <person name="Barry K.W."/>
            <person name="Grigoriev I.V."/>
            <person name="Nagy L."/>
            <person name="Hibbett D."/>
            <person name="Henrissat B."/>
            <person name="Matheny P.B."/>
            <person name="Labbe J."/>
            <person name="Martin F."/>
        </authorList>
    </citation>
    <scope>NUCLEOTIDE SEQUENCE</scope>
    <source>
        <strain evidence="1">FP105234-sp</strain>
    </source>
</reference>
<sequence>MVRIRAAVKRLRSLAPEEREKYYAVFAGELYRCISFVRRHMQLVKLPTVVESAWTALLGAVDRFDQGGWAFRVFPFDIGSDLDIAYDGSLEPDVWWAEDFDALDDFISVYITVDEISAPLSQSISPPDPRPESSSSRSKSLPVIVLSTPTASRHPADDLEPLSLLEVKIRPEQLLRTPPSDEDEQGCPRLLDPSYSFELLPPDSIVIGVPKFRHRDRQDTVEEDNYFVGTKASPAHKVRRASLAES</sequence>
<evidence type="ECO:0000313" key="2">
    <source>
        <dbReference type="Proteomes" id="UP000814033"/>
    </source>
</evidence>
<evidence type="ECO:0000313" key="1">
    <source>
        <dbReference type="EMBL" id="KAI0045551.1"/>
    </source>
</evidence>
<dbReference type="Proteomes" id="UP000814033">
    <property type="component" value="Unassembled WGS sequence"/>
</dbReference>
<dbReference type="EMBL" id="MU275948">
    <property type="protein sequence ID" value="KAI0045551.1"/>
    <property type="molecule type" value="Genomic_DNA"/>
</dbReference>
<organism evidence="1 2">
    <name type="scientific">Auriscalpium vulgare</name>
    <dbReference type="NCBI Taxonomy" id="40419"/>
    <lineage>
        <taxon>Eukaryota</taxon>
        <taxon>Fungi</taxon>
        <taxon>Dikarya</taxon>
        <taxon>Basidiomycota</taxon>
        <taxon>Agaricomycotina</taxon>
        <taxon>Agaricomycetes</taxon>
        <taxon>Russulales</taxon>
        <taxon>Auriscalpiaceae</taxon>
        <taxon>Auriscalpium</taxon>
    </lineage>
</organism>
<protein>
    <submittedName>
        <fullName evidence="1">Uncharacterized protein</fullName>
    </submittedName>
</protein>
<reference evidence="1" key="2">
    <citation type="journal article" date="2022" name="New Phytol.">
        <title>Evolutionary transition to the ectomycorrhizal habit in the genomes of a hyperdiverse lineage of mushroom-forming fungi.</title>
        <authorList>
            <person name="Looney B."/>
            <person name="Miyauchi S."/>
            <person name="Morin E."/>
            <person name="Drula E."/>
            <person name="Courty P.E."/>
            <person name="Kohler A."/>
            <person name="Kuo A."/>
            <person name="LaButti K."/>
            <person name="Pangilinan J."/>
            <person name="Lipzen A."/>
            <person name="Riley R."/>
            <person name="Andreopoulos W."/>
            <person name="He G."/>
            <person name="Johnson J."/>
            <person name="Nolan M."/>
            <person name="Tritt A."/>
            <person name="Barry K.W."/>
            <person name="Grigoriev I.V."/>
            <person name="Nagy L.G."/>
            <person name="Hibbett D."/>
            <person name="Henrissat B."/>
            <person name="Matheny P.B."/>
            <person name="Labbe J."/>
            <person name="Martin F.M."/>
        </authorList>
    </citation>
    <scope>NUCLEOTIDE SEQUENCE</scope>
    <source>
        <strain evidence="1">FP105234-sp</strain>
    </source>
</reference>
<comment type="caution">
    <text evidence="1">The sequence shown here is derived from an EMBL/GenBank/DDBJ whole genome shotgun (WGS) entry which is preliminary data.</text>
</comment>
<proteinExistence type="predicted"/>
<gene>
    <name evidence="1" type="ORF">FA95DRAFT_116470</name>
</gene>
<accession>A0ACB8RMZ2</accession>